<accession>A0A2P5ICY3</accession>
<evidence type="ECO:0000313" key="2">
    <source>
        <dbReference type="EMBL" id="POS80373.1"/>
    </source>
</evidence>
<dbReference type="InParanoid" id="A0A2P5ICY3"/>
<evidence type="ECO:0000313" key="3">
    <source>
        <dbReference type="Proteomes" id="UP000094444"/>
    </source>
</evidence>
<feature type="region of interest" description="Disordered" evidence="1">
    <location>
        <begin position="78"/>
        <end position="147"/>
    </location>
</feature>
<sequence>MRIYLAELLAGPRATGREEAPGWEEASKLASWQAGKLSSKQASTAATKHGEDKAGGEPVSVGYLPANGCPNACQLDNVGTTRPINPPIHPYRPVVPGTRAEPRTSTPRPSKGTSNPFRLLPTRTPPPAARKPRNGSTPVQAITQPWGDGEEILILQGEGTIEHPDSST</sequence>
<comment type="caution">
    <text evidence="2">The sequence shown here is derived from an EMBL/GenBank/DDBJ whole genome shotgun (WGS) entry which is preliminary data.</text>
</comment>
<protein>
    <submittedName>
        <fullName evidence="2">Uncharacterized protein</fullName>
    </submittedName>
</protein>
<keyword evidence="3" id="KW-1185">Reference proteome</keyword>
<dbReference type="EMBL" id="MAVT02000054">
    <property type="protein sequence ID" value="POS80373.1"/>
    <property type="molecule type" value="Genomic_DNA"/>
</dbReference>
<feature type="compositionally biased region" description="Polar residues" evidence="1">
    <location>
        <begin position="134"/>
        <end position="143"/>
    </location>
</feature>
<evidence type="ECO:0000256" key="1">
    <source>
        <dbReference type="SAM" id="MobiDB-lite"/>
    </source>
</evidence>
<feature type="region of interest" description="Disordered" evidence="1">
    <location>
        <begin position="14"/>
        <end position="59"/>
    </location>
</feature>
<dbReference type="AlphaFoldDB" id="A0A2P5ICY3"/>
<gene>
    <name evidence="2" type="ORF">DHEL01_v201228</name>
</gene>
<name>A0A2P5ICY3_DIAHE</name>
<feature type="compositionally biased region" description="Polar residues" evidence="1">
    <location>
        <begin position="36"/>
        <end position="46"/>
    </location>
</feature>
<dbReference type="Proteomes" id="UP000094444">
    <property type="component" value="Unassembled WGS sequence"/>
</dbReference>
<reference evidence="2" key="1">
    <citation type="submission" date="2017-09" db="EMBL/GenBank/DDBJ databases">
        <title>Polyketide synthases of a Diaporthe helianthi virulent isolate.</title>
        <authorList>
            <person name="Baroncelli R."/>
        </authorList>
    </citation>
    <scope>NUCLEOTIDE SEQUENCE [LARGE SCALE GENOMIC DNA]</scope>
    <source>
        <strain evidence="2">7/96</strain>
    </source>
</reference>
<feature type="compositionally biased region" description="Polar residues" evidence="1">
    <location>
        <begin position="103"/>
        <end position="115"/>
    </location>
</feature>
<proteinExistence type="predicted"/>
<organism evidence="2 3">
    <name type="scientific">Diaporthe helianthi</name>
    <dbReference type="NCBI Taxonomy" id="158607"/>
    <lineage>
        <taxon>Eukaryota</taxon>
        <taxon>Fungi</taxon>
        <taxon>Dikarya</taxon>
        <taxon>Ascomycota</taxon>
        <taxon>Pezizomycotina</taxon>
        <taxon>Sordariomycetes</taxon>
        <taxon>Sordariomycetidae</taxon>
        <taxon>Diaporthales</taxon>
        <taxon>Diaporthaceae</taxon>
        <taxon>Diaporthe</taxon>
    </lineage>
</organism>